<evidence type="ECO:0000313" key="2">
    <source>
        <dbReference type="EMBL" id="OLP92384.1"/>
    </source>
</evidence>
<dbReference type="Proteomes" id="UP000186817">
    <property type="component" value="Unassembled WGS sequence"/>
</dbReference>
<comment type="caution">
    <text evidence="2">The sequence shown here is derived from an EMBL/GenBank/DDBJ whole genome shotgun (WGS) entry which is preliminary data.</text>
</comment>
<proteinExistence type="predicted"/>
<organism evidence="2 3">
    <name type="scientific">Symbiodinium microadriaticum</name>
    <name type="common">Dinoflagellate</name>
    <name type="synonym">Zooxanthella microadriatica</name>
    <dbReference type="NCBI Taxonomy" id="2951"/>
    <lineage>
        <taxon>Eukaryota</taxon>
        <taxon>Sar</taxon>
        <taxon>Alveolata</taxon>
        <taxon>Dinophyceae</taxon>
        <taxon>Suessiales</taxon>
        <taxon>Symbiodiniaceae</taxon>
        <taxon>Symbiodinium</taxon>
    </lineage>
</organism>
<protein>
    <submittedName>
        <fullName evidence="2">Uncharacterized protein</fullName>
    </submittedName>
</protein>
<feature type="region of interest" description="Disordered" evidence="1">
    <location>
        <begin position="653"/>
        <end position="681"/>
    </location>
</feature>
<sequence length="1110" mass="123026">MPSSMALSDNIRVRHVPHGLRPLQRCKMPETYELNEDWGDVRMIMANPTLVDGPEGSFRLNGDELEVPGERSSQPGRCTQGQRLAARIHPRVALHGELERIAFLGKRCSKSVLEDDEPVVQCYVYPRLRPIFVYGIFLFFMRRQRLCLPEESELSLDNINFTGKRTARQENLGGTARMSVDEWSCAIDLAVEWAGKLPSKWPARRSFPSLLPLLPRSWPSLRLMIFNDIDADAEDEAKVNRELRELNIERLSRIVLLRVLGHQLRMSGGVEAETSRKAKLTRTGKLASPPSGQPSADALSEEGSSRKLAKVLDEELFETRDSMALFNLRDRLFYLTKKKESPGSDGARRGEKRTDVLRTSLCEILVQELGYRINAYDKCVLPVDGVPEDNDAELNSENAVVRGIQGQGPLLRTQGILVVEVDDLLKAGGPRHRRLMEALEQRVRFGKIHCLKQHQAEGISYACRRVFQDSNWGFRYTMDDCIAQRLNPVRLERRVLKKDAEKEPIAKDAEVRHFVVADSAFENRGVVGCGEPSGMAIAANETKGGHVDVDHHIPFRMFAFPWAEQLSLSPLEIYADAQKVFAAVAVTLSPQKRLGDCLIALKELLRGDSGVLDAGMPSVMELWAEKGIMQGWDIPGSEAEGNTTARMPSCRCGETGSSKGCKKSLPVPSAGDTTPKSLSDESEEEVWEYAKDTALPKMKRKKCEMAYSRTEQEDAGEHLRSSIQLTLQGQLLTRHGLVPVDASLSKVLPLKVTRTADPAAVTHRRELEVEGNQRSKEQCSHSGSPGPGLCMLVLRSPHEFCLGHDDYEFSQQAYKGSLFWERKLLDRLRIVCVIRPCRGNCTAWTADIVSCSDAFAAESQRHDLIKSNDTLEKTLADTRQRNEEADSVCTSPDLGWHERMMSFSFYFALAAVHSPQVSDVSASLCAQLRLRVTAAELEGQGGDAGALLFAASEELHCGSSLRHAAAAEVPEEGYNPFADDRVRTSSDSDGVEACHTGLEKVITNPFGDCSPDGDQETETLGNPFGFKSEEEAAHCFTERQPKRDVNPFDDSPDESASDSPVEDLGGGDREELESRHLSGYAAPVPLVTGNPFSVDRREDAGGYAAFEECG</sequence>
<evidence type="ECO:0000313" key="3">
    <source>
        <dbReference type="Proteomes" id="UP000186817"/>
    </source>
</evidence>
<evidence type="ECO:0000256" key="1">
    <source>
        <dbReference type="SAM" id="MobiDB-lite"/>
    </source>
</evidence>
<dbReference type="AlphaFoldDB" id="A0A1Q9DB08"/>
<dbReference type="OrthoDB" id="427324at2759"/>
<keyword evidence="3" id="KW-1185">Reference proteome</keyword>
<dbReference type="EMBL" id="LSRX01000625">
    <property type="protein sequence ID" value="OLP92384.1"/>
    <property type="molecule type" value="Genomic_DNA"/>
</dbReference>
<feature type="region of interest" description="Disordered" evidence="1">
    <location>
        <begin position="1037"/>
        <end position="1096"/>
    </location>
</feature>
<feature type="region of interest" description="Disordered" evidence="1">
    <location>
        <begin position="271"/>
        <end position="304"/>
    </location>
</feature>
<feature type="compositionally biased region" description="Basic and acidic residues" evidence="1">
    <location>
        <begin position="1037"/>
        <end position="1046"/>
    </location>
</feature>
<reference evidence="2 3" key="1">
    <citation type="submission" date="2016-02" db="EMBL/GenBank/DDBJ databases">
        <title>Genome analysis of coral dinoflagellate symbionts highlights evolutionary adaptations to a symbiotic lifestyle.</title>
        <authorList>
            <person name="Aranda M."/>
            <person name="Li Y."/>
            <person name="Liew Y.J."/>
            <person name="Baumgarten S."/>
            <person name="Simakov O."/>
            <person name="Wilson M."/>
            <person name="Piel J."/>
            <person name="Ashoor H."/>
            <person name="Bougouffa S."/>
            <person name="Bajic V.B."/>
            <person name="Ryu T."/>
            <person name="Ravasi T."/>
            <person name="Bayer T."/>
            <person name="Micklem G."/>
            <person name="Kim H."/>
            <person name="Bhak J."/>
            <person name="Lajeunesse T.C."/>
            <person name="Voolstra C.R."/>
        </authorList>
    </citation>
    <scope>NUCLEOTIDE SEQUENCE [LARGE SCALE GENOMIC DNA]</scope>
    <source>
        <strain evidence="2 3">CCMP2467</strain>
    </source>
</reference>
<name>A0A1Q9DB08_SYMMI</name>
<feature type="compositionally biased region" description="Basic and acidic residues" evidence="1">
    <location>
        <begin position="1066"/>
        <end position="1076"/>
    </location>
</feature>
<feature type="region of interest" description="Disordered" evidence="1">
    <location>
        <begin position="1005"/>
        <end position="1024"/>
    </location>
</feature>
<gene>
    <name evidence="2" type="ORF">AK812_SmicGene25819</name>
</gene>
<accession>A0A1Q9DB08</accession>